<proteinExistence type="predicted"/>
<dbReference type="EMBL" id="CP097463">
    <property type="protein sequence ID" value="WAX57162.1"/>
    <property type="molecule type" value="Genomic_DNA"/>
</dbReference>
<keyword evidence="2" id="KW-1185">Reference proteome</keyword>
<dbReference type="PANTHER" id="PTHR39337:SF1">
    <property type="entry name" value="BLR5642 PROTEIN"/>
    <property type="match status" value="1"/>
</dbReference>
<evidence type="ECO:0000313" key="1">
    <source>
        <dbReference type="EMBL" id="WAX57162.1"/>
    </source>
</evidence>
<dbReference type="InterPro" id="IPR007438">
    <property type="entry name" value="DUF488"/>
</dbReference>
<dbReference type="Proteomes" id="UP001164693">
    <property type="component" value="Chromosome"/>
</dbReference>
<dbReference type="Pfam" id="PF04343">
    <property type="entry name" value="DUF488"/>
    <property type="match status" value="1"/>
</dbReference>
<dbReference type="InterPro" id="IPR014519">
    <property type="entry name" value="UCP024492"/>
</dbReference>
<accession>A0ABY7JX57</accession>
<evidence type="ECO:0000313" key="2">
    <source>
        <dbReference type="Proteomes" id="UP001164693"/>
    </source>
</evidence>
<protein>
    <submittedName>
        <fullName evidence="1">DUF488 domain-containing protein</fullName>
    </submittedName>
</protein>
<dbReference type="RefSeq" id="WP_269443700.1">
    <property type="nucleotide sequence ID" value="NZ_CP097463.1"/>
</dbReference>
<gene>
    <name evidence="1" type="ORF">M6B22_22000</name>
</gene>
<dbReference type="PIRSF" id="PIRSF024492">
    <property type="entry name" value="UCP024492"/>
    <property type="match status" value="1"/>
</dbReference>
<dbReference type="PANTHER" id="PTHR39337">
    <property type="entry name" value="BLR5642 PROTEIN"/>
    <property type="match status" value="1"/>
</dbReference>
<name>A0ABY7JX57_9ACTN</name>
<organism evidence="1 2">
    <name type="scientific">Jatrophihabitans cynanchi</name>
    <dbReference type="NCBI Taxonomy" id="2944128"/>
    <lineage>
        <taxon>Bacteria</taxon>
        <taxon>Bacillati</taxon>
        <taxon>Actinomycetota</taxon>
        <taxon>Actinomycetes</taxon>
        <taxon>Jatrophihabitantales</taxon>
        <taxon>Jatrophihabitantaceae</taxon>
        <taxon>Jatrophihabitans</taxon>
    </lineage>
</organism>
<sequence length="184" mass="20061">MLEALTVGHGTTGQDELTQLLLHAGVQALVDVRIAPGSRRNPHVMRAALAQWLPAAGIGYRWDQRLGGYRKLPSDSPDVALRNPSFRAYAAHMRTPQFGAAIAELRAQAAAGERVVIMCSETLWWRCHRRLIADHLLLLDEVSPRHLMPDGTLTAHPPTEGVRVAGEVLVYDAVAPENSAVCPP</sequence>
<reference evidence="1" key="1">
    <citation type="submission" date="2022-05" db="EMBL/GenBank/DDBJ databases">
        <title>Jatrophihabitans sp. SB3-54 whole genome sequence.</title>
        <authorList>
            <person name="Suh M.K."/>
            <person name="Eom M.K."/>
            <person name="Kim J.S."/>
            <person name="Kim H.S."/>
            <person name="Do H.E."/>
            <person name="Shin Y.K."/>
            <person name="Lee J.-S."/>
        </authorList>
    </citation>
    <scope>NUCLEOTIDE SEQUENCE</scope>
    <source>
        <strain evidence="1">SB3-54</strain>
    </source>
</reference>